<dbReference type="PATRIC" id="fig|1006006.8.peg.787"/>
<dbReference type="InterPro" id="IPR000801">
    <property type="entry name" value="Esterase-like"/>
</dbReference>
<dbReference type="RefSeq" id="WP_013737391.1">
    <property type="nucleotide sequence ID" value="NC_015435.1"/>
</dbReference>
<dbReference type="AlphaFoldDB" id="F4G204"/>
<dbReference type="Proteomes" id="UP000007812">
    <property type="component" value="Chromosome"/>
</dbReference>
<organism evidence="1 2">
    <name type="scientific">Metallosphaera cuprina (strain Ar-4)</name>
    <dbReference type="NCBI Taxonomy" id="1006006"/>
    <lineage>
        <taxon>Archaea</taxon>
        <taxon>Thermoproteota</taxon>
        <taxon>Thermoprotei</taxon>
        <taxon>Sulfolobales</taxon>
        <taxon>Sulfolobaceae</taxon>
        <taxon>Metallosphaera</taxon>
    </lineage>
</organism>
<evidence type="ECO:0000313" key="1">
    <source>
        <dbReference type="EMBL" id="AEB94893.1"/>
    </source>
</evidence>
<accession>F4G204</accession>
<sequence>MEVFSLEIESSYLRDNPWKDPYRRKVVVLKAGEVDQAPGLLYLSGYFSTSLAQLNVDPISENMKERIERLVRNGSIRGVYLILPDTFTIFGGNQYLDSKIAGLYESFIMRELIPEMRDRFQISDFAVMGKSSGGYGALQLGSKYDFKGLAVHSPDVYFEYAYLPLFPKVIQTLRRVGNPRQYVEFYWSQQDRKKRDLMDALMIVGLSAFYSPGEDLMLPFDLETGKIDDEVWNHWLSLDPVRFLPERKDKLRGKHIYIDVGTKDEFHLQYGTRMVHKMLSSWHIQHLYEEFQGGHMNTSFRYDISLAYIINSINRNGQI</sequence>
<dbReference type="HOGENOM" id="CLU_037618_0_1_2"/>
<evidence type="ECO:0000313" key="2">
    <source>
        <dbReference type="Proteomes" id="UP000007812"/>
    </source>
</evidence>
<dbReference type="InterPro" id="IPR029058">
    <property type="entry name" value="AB_hydrolase_fold"/>
</dbReference>
<dbReference type="Gene3D" id="3.40.50.1820">
    <property type="entry name" value="alpha/beta hydrolase"/>
    <property type="match status" value="1"/>
</dbReference>
<dbReference type="eggNOG" id="arCOG05356">
    <property type="taxonomic scope" value="Archaea"/>
</dbReference>
<dbReference type="InterPro" id="IPR050583">
    <property type="entry name" value="Mycobacterial_A85_antigen"/>
</dbReference>
<keyword evidence="2" id="KW-1185">Reference proteome</keyword>
<dbReference type="OrthoDB" id="39489at2157"/>
<dbReference type="Pfam" id="PF00756">
    <property type="entry name" value="Esterase"/>
    <property type="match status" value="1"/>
</dbReference>
<dbReference type="SUPFAM" id="SSF53474">
    <property type="entry name" value="alpha/beta-Hydrolases"/>
    <property type="match status" value="1"/>
</dbReference>
<gene>
    <name evidence="1" type="ordered locus">Mcup_0788</name>
</gene>
<dbReference type="KEGG" id="mcn:Mcup_0788"/>
<proteinExistence type="predicted"/>
<dbReference type="PANTHER" id="PTHR48098">
    <property type="entry name" value="ENTEROCHELIN ESTERASE-RELATED"/>
    <property type="match status" value="1"/>
</dbReference>
<reference evidence="1 2" key="1">
    <citation type="journal article" date="2011" name="J. Bacteriol.">
        <title>Complete genome sequence of Metallosphaera cuprina, a metal sulfide-oxidizing archaeon from a hot spring.</title>
        <authorList>
            <person name="Liu L.J."/>
            <person name="You X.Y."/>
            <person name="Zheng H."/>
            <person name="Wang S."/>
            <person name="Jiang C.Y."/>
            <person name="Liu S.J."/>
        </authorList>
    </citation>
    <scope>NUCLEOTIDE SEQUENCE [LARGE SCALE GENOMIC DNA]</scope>
    <source>
        <strain evidence="1 2">Ar-4</strain>
    </source>
</reference>
<protein>
    <submittedName>
        <fullName evidence="1">Esterase</fullName>
    </submittedName>
</protein>
<name>F4G204_METCR</name>
<dbReference type="EMBL" id="CP002656">
    <property type="protein sequence ID" value="AEB94893.1"/>
    <property type="molecule type" value="Genomic_DNA"/>
</dbReference>
<dbReference type="GeneID" id="10492979"/>